<feature type="domain" description="P-type ATPase A" evidence="9">
    <location>
        <begin position="133"/>
        <end position="223"/>
    </location>
</feature>
<dbReference type="PANTHER" id="PTHR48085">
    <property type="entry name" value="CADMIUM/ZINC-TRANSPORTING ATPASE HMA2-RELATED"/>
    <property type="match status" value="1"/>
</dbReference>
<dbReference type="Proteomes" id="UP000066376">
    <property type="component" value="Chromosome"/>
</dbReference>
<dbReference type="InterPro" id="IPR008250">
    <property type="entry name" value="ATPase_P-typ_transduc_dom_A_sf"/>
</dbReference>
<dbReference type="RefSeq" id="WP_067147528.1">
    <property type="nucleotide sequence ID" value="NZ_CP014265.1"/>
</dbReference>
<dbReference type="InterPro" id="IPR027256">
    <property type="entry name" value="P-typ_ATPase_IB"/>
</dbReference>
<feature type="transmembrane region" description="Helical" evidence="8">
    <location>
        <begin position="15"/>
        <end position="32"/>
    </location>
</feature>
<dbReference type="Gene3D" id="2.70.150.10">
    <property type="entry name" value="Calcium-transporting ATPase, cytoplasmic transduction domain A"/>
    <property type="match status" value="1"/>
</dbReference>
<feature type="transmembrane region" description="Helical" evidence="8">
    <location>
        <begin position="607"/>
        <end position="627"/>
    </location>
</feature>
<organism evidence="10 11">
    <name type="scientific">Methanobrevibacter olleyae</name>
    <dbReference type="NCBI Taxonomy" id="294671"/>
    <lineage>
        <taxon>Archaea</taxon>
        <taxon>Methanobacteriati</taxon>
        <taxon>Methanobacteriota</taxon>
        <taxon>Methanomada group</taxon>
        <taxon>Methanobacteria</taxon>
        <taxon>Methanobacteriales</taxon>
        <taxon>Methanobacteriaceae</taxon>
        <taxon>Methanobrevibacter</taxon>
    </lineage>
</organism>
<keyword evidence="3 8" id="KW-0812">Transmembrane</keyword>
<evidence type="ECO:0000256" key="8">
    <source>
        <dbReference type="SAM" id="Phobius"/>
    </source>
</evidence>
<name>A0A126R0Q1_METOL</name>
<dbReference type="SFLD" id="SFLDF00027">
    <property type="entry name" value="p-type_atpase"/>
    <property type="match status" value="1"/>
</dbReference>
<dbReference type="SUPFAM" id="SSF56784">
    <property type="entry name" value="HAD-like"/>
    <property type="match status" value="1"/>
</dbReference>
<dbReference type="AlphaFoldDB" id="A0A126R0Q1"/>
<keyword evidence="11" id="KW-1185">Reference proteome</keyword>
<evidence type="ECO:0000256" key="6">
    <source>
        <dbReference type="ARBA" id="ARBA00022989"/>
    </source>
</evidence>
<evidence type="ECO:0000256" key="3">
    <source>
        <dbReference type="ARBA" id="ARBA00022692"/>
    </source>
</evidence>
<evidence type="ECO:0000313" key="10">
    <source>
        <dbReference type="EMBL" id="AMK15871.1"/>
    </source>
</evidence>
<evidence type="ECO:0000259" key="9">
    <source>
        <dbReference type="Pfam" id="PF00122"/>
    </source>
</evidence>
<dbReference type="InterPro" id="IPR018303">
    <property type="entry name" value="ATPase_P-typ_P_site"/>
</dbReference>
<dbReference type="NCBIfam" id="TIGR01525">
    <property type="entry name" value="ATPase-IB_hvy"/>
    <property type="match status" value="1"/>
</dbReference>
<accession>A0A126R0Q1</accession>
<dbReference type="GO" id="GO:0016887">
    <property type="term" value="F:ATP hydrolysis activity"/>
    <property type="evidence" value="ECO:0007669"/>
    <property type="project" value="InterPro"/>
</dbReference>
<evidence type="ECO:0000256" key="1">
    <source>
        <dbReference type="ARBA" id="ARBA00004370"/>
    </source>
</evidence>
<dbReference type="GO" id="GO:0005524">
    <property type="term" value="F:ATP binding"/>
    <property type="evidence" value="ECO:0007669"/>
    <property type="project" value="InterPro"/>
</dbReference>
<dbReference type="EMBL" id="CP014265">
    <property type="protein sequence ID" value="AMK15871.1"/>
    <property type="molecule type" value="Genomic_DNA"/>
</dbReference>
<protein>
    <submittedName>
        <fullName evidence="10">Heavy metal translocating P-type ATPase</fullName>
    </submittedName>
</protein>
<dbReference type="SFLD" id="SFLDS00003">
    <property type="entry name" value="Haloacid_Dehalogenase"/>
    <property type="match status" value="1"/>
</dbReference>
<dbReference type="STRING" id="294671.YLM1_1314"/>
<keyword evidence="4" id="KW-0479">Metal-binding</keyword>
<feature type="transmembrane region" description="Helical" evidence="8">
    <location>
        <begin position="239"/>
        <end position="259"/>
    </location>
</feature>
<feature type="transmembrane region" description="Helical" evidence="8">
    <location>
        <begin position="73"/>
        <end position="100"/>
    </location>
</feature>
<dbReference type="Pfam" id="PF00122">
    <property type="entry name" value="E1-E2_ATPase"/>
    <property type="match status" value="1"/>
</dbReference>
<dbReference type="FunFam" id="2.70.150.10:FF:000002">
    <property type="entry name" value="Copper-transporting ATPase 1, putative"/>
    <property type="match status" value="1"/>
</dbReference>
<evidence type="ECO:0000256" key="7">
    <source>
        <dbReference type="ARBA" id="ARBA00023136"/>
    </source>
</evidence>
<dbReference type="PRINTS" id="PR00119">
    <property type="entry name" value="CATATPASE"/>
</dbReference>
<dbReference type="InterPro" id="IPR051014">
    <property type="entry name" value="Cation_Transport_ATPase_IB"/>
</dbReference>
<gene>
    <name evidence="10" type="ORF">YLM1_1314</name>
</gene>
<evidence type="ECO:0000256" key="4">
    <source>
        <dbReference type="ARBA" id="ARBA00022723"/>
    </source>
</evidence>
<keyword evidence="6 8" id="KW-1133">Transmembrane helix</keyword>
<dbReference type="Gene3D" id="3.40.1110.10">
    <property type="entry name" value="Calcium-transporting ATPase, cytoplasmic domain N"/>
    <property type="match status" value="1"/>
</dbReference>
<dbReference type="NCBIfam" id="TIGR01511">
    <property type="entry name" value="ATPase-IB1_Cu"/>
    <property type="match status" value="1"/>
</dbReference>
<reference evidence="11" key="2">
    <citation type="submission" date="2016-02" db="EMBL/GenBank/DDBJ databases">
        <title>The draft genome sequence of the rumen methanogen Methanobrevibacter olleyae YLM1.</title>
        <authorList>
            <consortium name="New Zealand Agricultural Greenhouse Gas Research Centre/Pastoral Greenhouse Gas Research Consortium"/>
            <person name="Kelly W.J."/>
            <person name="Li D."/>
            <person name="Lambie S.C."/>
            <person name="Attwood G.T."/>
            <person name="Altermann E."/>
            <person name="Leahy S.C."/>
        </authorList>
    </citation>
    <scope>NUCLEOTIDE SEQUENCE [LARGE SCALE GENOMIC DNA]</scope>
    <source>
        <strain evidence="11">YLM1</strain>
    </source>
</reference>
<reference evidence="10 11" key="1">
    <citation type="journal article" date="2016" name="Genome Announc.">
        <title>Draft Genome Sequence of the Rumen Methanogen Methanobrevibacter olleyae YLM1.</title>
        <authorList>
            <person name="Kelly W.J."/>
            <person name="Li D."/>
            <person name="Lambie S.C."/>
            <person name="Cox F."/>
            <person name="Attwood G.T."/>
            <person name="Altermann E."/>
            <person name="Leahy S.C."/>
        </authorList>
    </citation>
    <scope>NUCLEOTIDE SEQUENCE [LARGE SCALE GENOMIC DNA]</scope>
    <source>
        <strain evidence="10 11">YLM1</strain>
    </source>
</reference>
<dbReference type="InterPro" id="IPR036412">
    <property type="entry name" value="HAD-like_sf"/>
</dbReference>
<dbReference type="GO" id="GO:0019829">
    <property type="term" value="F:ATPase-coupled monoatomic cation transmembrane transporter activity"/>
    <property type="evidence" value="ECO:0007669"/>
    <property type="project" value="InterPro"/>
</dbReference>
<dbReference type="GO" id="GO:0046872">
    <property type="term" value="F:metal ion binding"/>
    <property type="evidence" value="ECO:0007669"/>
    <property type="project" value="UniProtKB-KW"/>
</dbReference>
<dbReference type="InterPro" id="IPR023214">
    <property type="entry name" value="HAD_sf"/>
</dbReference>
<dbReference type="PANTHER" id="PTHR48085:SF5">
    <property type="entry name" value="CADMIUM_ZINC-TRANSPORTING ATPASE HMA4-RELATED"/>
    <property type="match status" value="1"/>
</dbReference>
<proteinExistence type="inferred from homology"/>
<sequence length="630" mass="68558">MNIKEFFQDDEKRDLLFILISIIAVILSLLGISLFGIDLMWITIIFCGFPIFIEAAVGLYTEFDIKADVLVTIAIISSILIGELFAAGVIAIIMAIGGFLEEYTVSKTRAGIEKLIDLSPTKGSIIRNYNQDSETEEEIAAELINVGDILKVLPGEVIPVDGEIIRGESSIDQSVMTGESIPVDKVVGDEVFSGTINLYGSFIMKATKKGEDSSLQKLITLVESANPENAEVVKSADRWASFIVVVAFICAILTLIFTAEIIRAVTILVVFCPCALVLATPTAIMASIGNLTKVGILVKEGISIEKLAKIDQIIFDKTGTLTYGKPTVTKVIPYNNEISDELSEKELIHLLASLESPSEHPLAKAITKFYKDKNEKALYKVTNFEMIIGKGVKANLNDSTLCAGNEEFFNSLNIDIPHDFIEENISQYLNQGSTVIYISCDGKFLGAVFLSDVLRDDAFDIVRQLHKLGVDSTLLTGDNKEAAEQIAHTVDIVDLKYNCLPEDKISKIRELQSNNKKIAMIGDGINDAPALRQADIGISMGGVGSDISIEASDVCLVSDDIKYIPHLFALSRKTIKTINRGIAFALGLNILATVLAMLGWLGPIGGAFVHNIGSVIVIIYSSLLLIFEYK</sequence>
<dbReference type="InterPro" id="IPR023299">
    <property type="entry name" value="ATPase_P-typ_cyto_dom_N"/>
</dbReference>
<evidence type="ECO:0000256" key="2">
    <source>
        <dbReference type="ARBA" id="ARBA00006024"/>
    </source>
</evidence>
<evidence type="ECO:0000313" key="11">
    <source>
        <dbReference type="Proteomes" id="UP000066376"/>
    </source>
</evidence>
<comment type="similarity">
    <text evidence="2">Belongs to the cation transport ATPase (P-type) (TC 3.A.3) family. Type IB subfamily.</text>
</comment>
<dbReference type="InterPro" id="IPR023298">
    <property type="entry name" value="ATPase_P-typ_TM_dom_sf"/>
</dbReference>
<feature type="transmembrane region" description="Helical" evidence="8">
    <location>
        <begin position="581"/>
        <end position="601"/>
    </location>
</feature>
<dbReference type="SUPFAM" id="SSF81653">
    <property type="entry name" value="Calcium ATPase, transduction domain A"/>
    <property type="match status" value="1"/>
</dbReference>
<keyword evidence="5" id="KW-1278">Translocase</keyword>
<dbReference type="PATRIC" id="fig|294671.3.peg.1372"/>
<dbReference type="GO" id="GO:0016020">
    <property type="term" value="C:membrane"/>
    <property type="evidence" value="ECO:0007669"/>
    <property type="project" value="UniProtKB-SubCell"/>
</dbReference>
<keyword evidence="7 8" id="KW-0472">Membrane</keyword>
<dbReference type="KEGG" id="mol:YLM1_1314"/>
<feature type="transmembrane region" description="Helical" evidence="8">
    <location>
        <begin position="265"/>
        <end position="289"/>
    </location>
</feature>
<dbReference type="PROSITE" id="PS00154">
    <property type="entry name" value="ATPASE_E1_E2"/>
    <property type="match status" value="1"/>
</dbReference>
<dbReference type="InterPro" id="IPR044492">
    <property type="entry name" value="P_typ_ATPase_HD_dom"/>
</dbReference>
<dbReference type="SUPFAM" id="SSF81665">
    <property type="entry name" value="Calcium ATPase, transmembrane domain M"/>
    <property type="match status" value="1"/>
</dbReference>
<dbReference type="Gene3D" id="3.40.50.1000">
    <property type="entry name" value="HAD superfamily/HAD-like"/>
    <property type="match status" value="1"/>
</dbReference>
<dbReference type="InterPro" id="IPR001757">
    <property type="entry name" value="P_typ_ATPase"/>
</dbReference>
<dbReference type="Pfam" id="PF00702">
    <property type="entry name" value="Hydrolase"/>
    <property type="match status" value="1"/>
</dbReference>
<feature type="transmembrane region" description="Helical" evidence="8">
    <location>
        <begin position="39"/>
        <end position="61"/>
    </location>
</feature>
<dbReference type="NCBIfam" id="TIGR01494">
    <property type="entry name" value="ATPase_P-type"/>
    <property type="match status" value="2"/>
</dbReference>
<dbReference type="SFLD" id="SFLDG00002">
    <property type="entry name" value="C1.7:_P-type_atpase_like"/>
    <property type="match status" value="1"/>
</dbReference>
<comment type="subcellular location">
    <subcellularLocation>
        <location evidence="1">Membrane</location>
    </subcellularLocation>
</comment>
<dbReference type="InterPro" id="IPR059000">
    <property type="entry name" value="ATPase_P-type_domA"/>
</dbReference>
<evidence type="ECO:0000256" key="5">
    <source>
        <dbReference type="ARBA" id="ARBA00022967"/>
    </source>
</evidence>
<dbReference type="GeneID" id="28489625"/>